<keyword evidence="9" id="KW-0408">Iron</keyword>
<reference evidence="13 16" key="1">
    <citation type="submission" date="2018-08" db="EMBL/GenBank/DDBJ databases">
        <title>A genome reference for cultivated species of the human gut microbiota.</title>
        <authorList>
            <person name="Zou Y."/>
            <person name="Xue W."/>
            <person name="Luo G."/>
        </authorList>
    </citation>
    <scope>NUCLEOTIDE SEQUENCE [LARGE SCALE GENOMIC DNA]</scope>
    <source>
        <strain evidence="14 16">AF26-4BH</strain>
        <strain evidence="13">TF05-5AC</strain>
    </source>
</reference>
<dbReference type="GeneID" id="97987914"/>
<evidence type="ECO:0000256" key="6">
    <source>
        <dbReference type="ARBA" id="ARBA00023211"/>
    </source>
</evidence>
<keyword evidence="5 11" id="KW-0520">NAD</keyword>
<evidence type="ECO:0000313" key="16">
    <source>
        <dbReference type="Proteomes" id="UP000261166"/>
    </source>
</evidence>
<evidence type="ECO:0000313" key="14">
    <source>
        <dbReference type="EMBL" id="RGE71550.1"/>
    </source>
</evidence>
<comment type="similarity">
    <text evidence="1 11">Belongs to the glycosyl hydrolase 4 family.</text>
</comment>
<dbReference type="InterPro" id="IPR015955">
    <property type="entry name" value="Lactate_DH/Glyco_Ohase_4_C"/>
</dbReference>
<dbReference type="CDD" id="cd05297">
    <property type="entry name" value="GH4_alpha_glucosidase_galactosidase"/>
    <property type="match status" value="1"/>
</dbReference>
<keyword evidence="6 9" id="KW-0464">Manganese</keyword>
<dbReference type="Pfam" id="PF02056">
    <property type="entry name" value="Glyco_hydro_4"/>
    <property type="match status" value="1"/>
</dbReference>
<dbReference type="PRINTS" id="PR00732">
    <property type="entry name" value="GLHYDRLASE4"/>
</dbReference>
<dbReference type="GO" id="GO:0016616">
    <property type="term" value="F:oxidoreductase activity, acting on the CH-OH group of donors, NAD or NADP as acceptor"/>
    <property type="evidence" value="ECO:0007669"/>
    <property type="project" value="InterPro"/>
</dbReference>
<comment type="cofactor">
    <cofactor evidence="11">
        <name>NAD(+)</name>
        <dbReference type="ChEBI" id="CHEBI:57540"/>
    </cofactor>
    <text evidence="11">Binds 1 NAD(+) per subunit.</text>
</comment>
<evidence type="ECO:0000259" key="12">
    <source>
        <dbReference type="Pfam" id="PF11975"/>
    </source>
</evidence>
<sequence>MKKITFVGAGSLVFTRNLVKDLMGIEAFRDAELCLMDIDEKRLEYSGRFVEKIINAFHNPAVITMTTNRREALRGADGIICTVYNGGNDVLKTEVDIPYKYGVSMNVGDTRSVAGIFRALRNIPLMLDICRDIEEICPDAVLLNYTNPMGMLCSAMQKYTSVNITGLCHSVVNTADMLARWIEAPIEEIDYTCAGVNHQAFYLEFKWNGKDAYPLLRDKMREPQILNEEQVRNEIFQQFGYYVTESSGHSSEYCAWFRKRRDLIEKYCTHGTGWNPGEHAFAVNNRIKREKTLYEDIDKWLQEEEIDLESSGEYAAHIFNAIFGDRKPFVFNGNVINEGCITNLPKEACVEIPMLATRDGLKKIFVGKLPDNIAILVNTTAQIENLVVEACMEKDKEKVINAVQMDPLCSAVCSLQEIRDMCEELFVINRKYLGEYK</sequence>
<evidence type="ECO:0000256" key="8">
    <source>
        <dbReference type="PIRSR" id="PIRSR601088-2"/>
    </source>
</evidence>
<dbReference type="Proteomes" id="UP000261166">
    <property type="component" value="Unassembled WGS sequence"/>
</dbReference>
<keyword evidence="7 11" id="KW-0326">Glycosidase</keyword>
<evidence type="ECO:0000256" key="1">
    <source>
        <dbReference type="ARBA" id="ARBA00010141"/>
    </source>
</evidence>
<evidence type="ECO:0000256" key="4">
    <source>
        <dbReference type="ARBA" id="ARBA00022801"/>
    </source>
</evidence>
<gene>
    <name evidence="14" type="ORF">DWY69_12155</name>
    <name evidence="13" type="ORF">DXC51_13795</name>
</gene>
<dbReference type="Gene3D" id="3.90.110.10">
    <property type="entry name" value="Lactate dehydrogenase/glycoside hydrolase, family 4, C-terminal"/>
    <property type="match status" value="1"/>
</dbReference>
<name>A0A3E3I498_9FIRM</name>
<protein>
    <submittedName>
        <fullName evidence="13">Alpha-galactosidase</fullName>
        <ecNumber evidence="13">3.2.1.22</ecNumber>
    </submittedName>
</protein>
<dbReference type="RefSeq" id="WP_025491663.1">
    <property type="nucleotide sequence ID" value="NZ_JBKVAZ010000038.1"/>
</dbReference>
<feature type="binding site" evidence="9">
    <location>
        <position position="168"/>
    </location>
    <ligand>
        <name>Mn(2+)</name>
        <dbReference type="ChEBI" id="CHEBI:29035"/>
    </ligand>
</feature>
<dbReference type="GO" id="GO:0046872">
    <property type="term" value="F:metal ion binding"/>
    <property type="evidence" value="ECO:0007669"/>
    <property type="project" value="UniProtKB-KW"/>
</dbReference>
<evidence type="ECO:0000256" key="11">
    <source>
        <dbReference type="RuleBase" id="RU361152"/>
    </source>
</evidence>
<dbReference type="NCBIfam" id="NF011657">
    <property type="entry name" value="PRK15076.1"/>
    <property type="match status" value="1"/>
</dbReference>
<feature type="binding site" evidence="9">
    <location>
        <position position="198"/>
    </location>
    <ligand>
        <name>Mn(2+)</name>
        <dbReference type="ChEBI" id="CHEBI:29035"/>
    </ligand>
</feature>
<dbReference type="GO" id="GO:0005975">
    <property type="term" value="P:carbohydrate metabolic process"/>
    <property type="evidence" value="ECO:0007669"/>
    <property type="project" value="InterPro"/>
</dbReference>
<evidence type="ECO:0000256" key="9">
    <source>
        <dbReference type="PIRSR" id="PIRSR601088-3"/>
    </source>
</evidence>
<dbReference type="Gene3D" id="3.40.50.720">
    <property type="entry name" value="NAD(P)-binding Rossmann-like Domain"/>
    <property type="match status" value="1"/>
</dbReference>
<dbReference type="Pfam" id="PF11975">
    <property type="entry name" value="Glyco_hydro_4C"/>
    <property type="match status" value="1"/>
</dbReference>
<comment type="subunit">
    <text evidence="2">Homotetramer.</text>
</comment>
<evidence type="ECO:0000256" key="5">
    <source>
        <dbReference type="ARBA" id="ARBA00023027"/>
    </source>
</evidence>
<proteinExistence type="inferred from homology"/>
<feature type="domain" description="Glycosyl hydrolase family 4 C-terminal" evidence="12">
    <location>
        <begin position="193"/>
        <end position="408"/>
    </location>
</feature>
<dbReference type="SUPFAM" id="SSF56327">
    <property type="entry name" value="LDH C-terminal domain-like"/>
    <property type="match status" value="1"/>
</dbReference>
<dbReference type="EMBL" id="QVLU01000010">
    <property type="protein sequence ID" value="RGE71550.1"/>
    <property type="molecule type" value="Genomic_DNA"/>
</dbReference>
<evidence type="ECO:0000256" key="3">
    <source>
        <dbReference type="ARBA" id="ARBA00022723"/>
    </source>
</evidence>
<dbReference type="GO" id="GO:0004557">
    <property type="term" value="F:alpha-galactosidase activity"/>
    <property type="evidence" value="ECO:0007669"/>
    <property type="project" value="UniProtKB-EC"/>
</dbReference>
<keyword evidence="15" id="KW-1185">Reference proteome</keyword>
<dbReference type="OrthoDB" id="9808275at2"/>
<dbReference type="PANTHER" id="PTHR32092:SF6">
    <property type="entry name" value="ALPHA-GALACTOSIDASE"/>
    <property type="match status" value="1"/>
</dbReference>
<feature type="site" description="Increases basicity of active site Tyr" evidence="10">
    <location>
        <position position="109"/>
    </location>
</feature>
<dbReference type="InterPro" id="IPR022616">
    <property type="entry name" value="Glyco_hydro_4_C"/>
</dbReference>
<keyword evidence="3 9" id="KW-0479">Metal-binding</keyword>
<evidence type="ECO:0000313" key="13">
    <source>
        <dbReference type="EMBL" id="RGE59918.1"/>
    </source>
</evidence>
<comment type="caution">
    <text evidence="13">The sequence shown here is derived from an EMBL/GenBank/DDBJ whole genome shotgun (WGS) entry which is preliminary data.</text>
</comment>
<keyword evidence="9" id="KW-0533">Nickel</keyword>
<dbReference type="Proteomes" id="UP000260812">
    <property type="component" value="Unassembled WGS sequence"/>
</dbReference>
<keyword evidence="4 11" id="KW-0378">Hydrolase</keyword>
<dbReference type="EMBL" id="QVLV01000008">
    <property type="protein sequence ID" value="RGE59918.1"/>
    <property type="molecule type" value="Genomic_DNA"/>
</dbReference>
<dbReference type="InterPro" id="IPR036291">
    <property type="entry name" value="NAD(P)-bd_dom_sf"/>
</dbReference>
<dbReference type="InterPro" id="IPR001088">
    <property type="entry name" value="Glyco_hydro_4"/>
</dbReference>
<dbReference type="EC" id="3.2.1.22" evidence="13"/>
<organism evidence="13 15">
    <name type="scientific">Eisenbergiella massiliensis</name>
    <dbReference type="NCBI Taxonomy" id="1720294"/>
    <lineage>
        <taxon>Bacteria</taxon>
        <taxon>Bacillati</taxon>
        <taxon>Bacillota</taxon>
        <taxon>Clostridia</taxon>
        <taxon>Lachnospirales</taxon>
        <taxon>Lachnospiraceae</taxon>
        <taxon>Eisenbergiella</taxon>
    </lineage>
</organism>
<evidence type="ECO:0000256" key="7">
    <source>
        <dbReference type="ARBA" id="ARBA00023295"/>
    </source>
</evidence>
<dbReference type="SUPFAM" id="SSF51735">
    <property type="entry name" value="NAD(P)-binding Rossmann-fold domains"/>
    <property type="match status" value="1"/>
</dbReference>
<evidence type="ECO:0000256" key="10">
    <source>
        <dbReference type="PIRSR" id="PIRSR601088-4"/>
    </source>
</evidence>
<dbReference type="AlphaFoldDB" id="A0A3E3I498"/>
<feature type="binding site" evidence="8">
    <location>
        <position position="147"/>
    </location>
    <ligand>
        <name>substrate</name>
    </ligand>
</feature>
<keyword evidence="9" id="KW-0170">Cobalt</keyword>
<evidence type="ECO:0000313" key="15">
    <source>
        <dbReference type="Proteomes" id="UP000260812"/>
    </source>
</evidence>
<dbReference type="PANTHER" id="PTHR32092">
    <property type="entry name" value="6-PHOSPHO-BETA-GLUCOSIDASE-RELATED"/>
    <property type="match status" value="1"/>
</dbReference>
<evidence type="ECO:0000256" key="2">
    <source>
        <dbReference type="ARBA" id="ARBA00011881"/>
    </source>
</evidence>
<accession>A0A3E3I498</accession>